<feature type="transmembrane region" description="Helical" evidence="8">
    <location>
        <begin position="75"/>
        <end position="95"/>
    </location>
</feature>
<dbReference type="OrthoDB" id="2133778at2759"/>
<dbReference type="InterPro" id="IPR004776">
    <property type="entry name" value="Mem_transp_PIN-like"/>
</dbReference>
<feature type="transmembrane region" description="Helical" evidence="8">
    <location>
        <begin position="357"/>
        <end position="378"/>
    </location>
</feature>
<feature type="transmembrane region" description="Helical" evidence="8">
    <location>
        <begin position="415"/>
        <end position="438"/>
    </location>
</feature>
<reference evidence="9" key="1">
    <citation type="submission" date="2021-05" db="EMBL/GenBank/DDBJ databases">
        <title>A free-living protist that lacks canonical eukaryotic 1 DNA replication and segregation systems.</title>
        <authorList>
            <person name="Salas-Leiva D.E."/>
            <person name="Tromer E.C."/>
            <person name="Curtis B.A."/>
            <person name="Jerlstrom-Hultqvist J."/>
            <person name="Kolisko M."/>
            <person name="Yi Z."/>
            <person name="Salas-Leiva J.S."/>
            <person name="Gallot-Lavallee L."/>
            <person name="Kops G.J.P.L."/>
            <person name="Archibald J.M."/>
            <person name="Simpson A.G.B."/>
            <person name="Roger A.J."/>
        </authorList>
    </citation>
    <scope>NUCLEOTIDE SEQUENCE</scope>
    <source>
        <strain evidence="9">BICM</strain>
    </source>
</reference>
<feature type="compositionally biased region" description="Acidic residues" evidence="7">
    <location>
        <begin position="185"/>
        <end position="211"/>
    </location>
</feature>
<feature type="transmembrane region" description="Helical" evidence="8">
    <location>
        <begin position="140"/>
        <end position="159"/>
    </location>
</feature>
<dbReference type="AlphaFoldDB" id="A0A8J6B4A6"/>
<keyword evidence="4 8" id="KW-0812">Transmembrane</keyword>
<dbReference type="PANTHER" id="PTHR36838">
    <property type="entry name" value="AUXIN EFFLUX CARRIER FAMILY PROTEIN"/>
    <property type="match status" value="1"/>
</dbReference>
<keyword evidence="3" id="KW-1003">Cell membrane</keyword>
<feature type="transmembrane region" description="Helical" evidence="8">
    <location>
        <begin position="299"/>
        <end position="320"/>
    </location>
</feature>
<comment type="caution">
    <text evidence="9">The sequence shown here is derived from an EMBL/GenBank/DDBJ whole genome shotgun (WGS) entry which is preliminary data.</text>
</comment>
<accession>A0A8J6B4A6</accession>
<feature type="transmembrane region" description="Helical" evidence="8">
    <location>
        <begin position="44"/>
        <end position="63"/>
    </location>
</feature>
<dbReference type="GO" id="GO:0016020">
    <property type="term" value="C:membrane"/>
    <property type="evidence" value="ECO:0007669"/>
    <property type="project" value="UniProtKB-SubCell"/>
</dbReference>
<dbReference type="GO" id="GO:0055085">
    <property type="term" value="P:transmembrane transport"/>
    <property type="evidence" value="ECO:0007669"/>
    <property type="project" value="InterPro"/>
</dbReference>
<keyword evidence="5 8" id="KW-1133">Transmembrane helix</keyword>
<comment type="subcellular location">
    <subcellularLocation>
        <location evidence="1">Membrane</location>
        <topology evidence="1">Multi-pass membrane protein</topology>
    </subcellularLocation>
</comment>
<keyword evidence="10" id="KW-1185">Reference proteome</keyword>
<feature type="transmembrane region" description="Helical" evidence="8">
    <location>
        <begin position="384"/>
        <end position="403"/>
    </location>
</feature>
<evidence type="ECO:0000313" key="10">
    <source>
        <dbReference type="Proteomes" id="UP000717585"/>
    </source>
</evidence>
<gene>
    <name evidence="9" type="ORF">J8273_6080</name>
</gene>
<evidence type="ECO:0000256" key="3">
    <source>
        <dbReference type="ARBA" id="ARBA00022475"/>
    </source>
</evidence>
<organism evidence="9 10">
    <name type="scientific">Carpediemonas membranifera</name>
    <dbReference type="NCBI Taxonomy" id="201153"/>
    <lineage>
        <taxon>Eukaryota</taxon>
        <taxon>Metamonada</taxon>
        <taxon>Carpediemonas-like organisms</taxon>
        <taxon>Carpediemonas</taxon>
    </lineage>
</organism>
<evidence type="ECO:0000256" key="4">
    <source>
        <dbReference type="ARBA" id="ARBA00022692"/>
    </source>
</evidence>
<evidence type="ECO:0000256" key="2">
    <source>
        <dbReference type="ARBA" id="ARBA00022448"/>
    </source>
</evidence>
<protein>
    <submittedName>
        <fullName evidence="9">Auxin efflux carrier</fullName>
    </submittedName>
</protein>
<feature type="transmembrane region" description="Helical" evidence="8">
    <location>
        <begin position="12"/>
        <end position="32"/>
    </location>
</feature>
<sequence>MTALLDVLPTVVYNSVKAAIPVFILIGLGFFFGKSGRMGSQHVAILNQYTFKVAVAVIGFANIVQSEPFSWGDVLFILCAASMTIFHLFNALIVTLLQPKRDRCPRFYAQTVMMFCWPNSIIVGVPVLSAVYSTSVAEHYPILYVISNMMFSVPLFQTLQTASAATERYLANRKALKTVDHPDLEADIPSDNPEDIPEDQSPELTQDEEAEPPVSTLGLPGAGLYPTMPTVPETQNAIVTSIPQSTVDSTAGDLTEDLAEVSVADDDAQMKEGSKRPLWASVAISLAKFVWNTYLTNPFIILMAAGILWKLTGVAVPYPILTPAKWLASSCTPVGLFTLGVFIAINPAKPRIRTSLIFLLGRQAMTPLMMTGMVLLTGMKGERALAAIVCSSMPVALSSFTFSKHYENRTENVPPVIVGSIFFMIVVFSVIFTLHAIITGES</sequence>
<evidence type="ECO:0000256" key="5">
    <source>
        <dbReference type="ARBA" id="ARBA00022989"/>
    </source>
</evidence>
<feature type="transmembrane region" description="Helical" evidence="8">
    <location>
        <begin position="107"/>
        <end position="128"/>
    </location>
</feature>
<dbReference type="EMBL" id="JAHDYR010000036">
    <property type="protein sequence ID" value="KAG9392612.1"/>
    <property type="molecule type" value="Genomic_DNA"/>
</dbReference>
<keyword evidence="6 8" id="KW-0472">Membrane</keyword>
<name>A0A8J6B4A6_9EUKA</name>
<dbReference type="PANTHER" id="PTHR36838:SF3">
    <property type="entry name" value="TRANSPORTER AUXIN EFFLUX CARRIER EC FAMILY"/>
    <property type="match status" value="1"/>
</dbReference>
<evidence type="ECO:0000256" key="6">
    <source>
        <dbReference type="ARBA" id="ARBA00023136"/>
    </source>
</evidence>
<dbReference type="Proteomes" id="UP000717585">
    <property type="component" value="Unassembled WGS sequence"/>
</dbReference>
<evidence type="ECO:0000256" key="1">
    <source>
        <dbReference type="ARBA" id="ARBA00004141"/>
    </source>
</evidence>
<proteinExistence type="predicted"/>
<evidence type="ECO:0000256" key="8">
    <source>
        <dbReference type="SAM" id="Phobius"/>
    </source>
</evidence>
<feature type="region of interest" description="Disordered" evidence="7">
    <location>
        <begin position="181"/>
        <end position="213"/>
    </location>
</feature>
<feature type="transmembrane region" description="Helical" evidence="8">
    <location>
        <begin position="326"/>
        <end position="345"/>
    </location>
</feature>
<dbReference type="Pfam" id="PF03547">
    <property type="entry name" value="Mem_trans"/>
    <property type="match status" value="1"/>
</dbReference>
<keyword evidence="2" id="KW-0813">Transport</keyword>
<evidence type="ECO:0000313" key="9">
    <source>
        <dbReference type="EMBL" id="KAG9392612.1"/>
    </source>
</evidence>
<evidence type="ECO:0000256" key="7">
    <source>
        <dbReference type="SAM" id="MobiDB-lite"/>
    </source>
</evidence>